<evidence type="ECO:0000313" key="7">
    <source>
        <dbReference type="Proteomes" id="UP000197535"/>
    </source>
</evidence>
<keyword evidence="2" id="KW-1003">Cell membrane</keyword>
<dbReference type="InterPro" id="IPR003439">
    <property type="entry name" value="ABC_transporter-like_ATP-bd"/>
</dbReference>
<keyword evidence="3" id="KW-0547">Nucleotide-binding</keyword>
<dbReference type="GO" id="GO:1903806">
    <property type="term" value="P:L-isoleucine import across plasma membrane"/>
    <property type="evidence" value="ECO:0007669"/>
    <property type="project" value="TreeGrafter"/>
</dbReference>
<dbReference type="GO" id="GO:0016887">
    <property type="term" value="F:ATP hydrolysis activity"/>
    <property type="evidence" value="ECO:0007669"/>
    <property type="project" value="InterPro"/>
</dbReference>
<dbReference type="GO" id="GO:0042941">
    <property type="term" value="P:D-alanine transmembrane transport"/>
    <property type="evidence" value="ECO:0007669"/>
    <property type="project" value="TreeGrafter"/>
</dbReference>
<dbReference type="Gene3D" id="3.40.50.300">
    <property type="entry name" value="P-loop containing nucleotide triphosphate hydrolases"/>
    <property type="match status" value="1"/>
</dbReference>
<evidence type="ECO:0000256" key="1">
    <source>
        <dbReference type="ARBA" id="ARBA00022448"/>
    </source>
</evidence>
<dbReference type="RefSeq" id="WP_088706381.1">
    <property type="nucleotide sequence ID" value="NZ_LSTO01000001.1"/>
</dbReference>
<dbReference type="SMART" id="SM00382">
    <property type="entry name" value="AAA"/>
    <property type="match status" value="1"/>
</dbReference>
<evidence type="ECO:0000256" key="4">
    <source>
        <dbReference type="ARBA" id="ARBA00022840"/>
    </source>
</evidence>
<dbReference type="Proteomes" id="UP000197535">
    <property type="component" value="Unassembled WGS sequence"/>
</dbReference>
<evidence type="ECO:0000259" key="5">
    <source>
        <dbReference type="PROSITE" id="PS50893"/>
    </source>
</evidence>
<protein>
    <submittedName>
        <fullName evidence="6">ABC transporter ATP-binding protein</fullName>
    </submittedName>
</protein>
<dbReference type="PANTHER" id="PTHR45772:SF7">
    <property type="entry name" value="AMINO ACID ABC TRANSPORTER ATP-BINDING PROTEIN"/>
    <property type="match status" value="1"/>
</dbReference>
<evidence type="ECO:0000256" key="2">
    <source>
        <dbReference type="ARBA" id="ARBA00022475"/>
    </source>
</evidence>
<keyword evidence="2" id="KW-0472">Membrane</keyword>
<dbReference type="Pfam" id="PF12399">
    <property type="entry name" value="BCA_ABC_TP_C"/>
    <property type="match status" value="1"/>
</dbReference>
<keyword evidence="1" id="KW-0813">Transport</keyword>
<dbReference type="Pfam" id="PF00005">
    <property type="entry name" value="ABC_tran"/>
    <property type="match status" value="1"/>
</dbReference>
<dbReference type="GO" id="GO:0015188">
    <property type="term" value="F:L-isoleucine transmembrane transporter activity"/>
    <property type="evidence" value="ECO:0007669"/>
    <property type="project" value="TreeGrafter"/>
</dbReference>
<dbReference type="GO" id="GO:0005886">
    <property type="term" value="C:plasma membrane"/>
    <property type="evidence" value="ECO:0007669"/>
    <property type="project" value="TreeGrafter"/>
</dbReference>
<evidence type="ECO:0000256" key="3">
    <source>
        <dbReference type="ARBA" id="ARBA00022741"/>
    </source>
</evidence>
<dbReference type="GO" id="GO:0005304">
    <property type="term" value="F:L-valine transmembrane transporter activity"/>
    <property type="evidence" value="ECO:0007669"/>
    <property type="project" value="TreeGrafter"/>
</dbReference>
<dbReference type="InterPro" id="IPR032823">
    <property type="entry name" value="BCA_ABC_TP_C"/>
</dbReference>
<dbReference type="GO" id="GO:0015808">
    <property type="term" value="P:L-alanine transport"/>
    <property type="evidence" value="ECO:0007669"/>
    <property type="project" value="TreeGrafter"/>
</dbReference>
<dbReference type="InterPro" id="IPR003593">
    <property type="entry name" value="AAA+_ATPase"/>
</dbReference>
<reference evidence="6 7" key="1">
    <citation type="submission" date="2016-02" db="EMBL/GenBank/DDBJ databases">
        <authorList>
            <person name="Wen L."/>
            <person name="He K."/>
            <person name="Yang H."/>
        </authorList>
    </citation>
    <scope>NUCLEOTIDE SEQUENCE [LARGE SCALE GENOMIC DNA]</scope>
    <source>
        <strain evidence="6 7">TSA40</strain>
    </source>
</reference>
<accession>A0A254TA80</accession>
<feature type="domain" description="ABC transporter" evidence="5">
    <location>
        <begin position="9"/>
        <end position="251"/>
    </location>
</feature>
<sequence length="271" mass="28907">MKIQPQALLRVANVTVRFGGLTAIDDVSFDVQPGELLGLIGPNGAGKTTMLRAITGVVRATEGDVMLEGDSLNGMPIHKRIQKGLSLSQQLVKPFREISLLDNVALAAGMARTRSPLKALMHVSQDEEAAIGREMLERVGIAAHADQKPGIQPLGILKRLEMARALALKPKLLLLDEPLAGLNSKEANALATTIAEINRQGVTIILIEHNLGEVMRVCQRLVVLDNGRKIAQGEPRAVMNDPAVRSAYLGGDTIAEKAKQPNLAVVGGTHA</sequence>
<dbReference type="GO" id="GO:0005524">
    <property type="term" value="F:ATP binding"/>
    <property type="evidence" value="ECO:0007669"/>
    <property type="project" value="UniProtKB-KW"/>
</dbReference>
<dbReference type="InterPro" id="IPR051120">
    <property type="entry name" value="ABC_AA/LPS_Transport"/>
</dbReference>
<dbReference type="EMBL" id="LSTO01000001">
    <property type="protein sequence ID" value="OWW19475.1"/>
    <property type="molecule type" value="Genomic_DNA"/>
</dbReference>
<dbReference type="InterPro" id="IPR027417">
    <property type="entry name" value="P-loop_NTPase"/>
</dbReference>
<dbReference type="SUPFAM" id="SSF52540">
    <property type="entry name" value="P-loop containing nucleoside triphosphate hydrolases"/>
    <property type="match status" value="1"/>
</dbReference>
<name>A0A254TA80_9BURK</name>
<comment type="caution">
    <text evidence="6">The sequence shown here is derived from an EMBL/GenBank/DDBJ whole genome shotgun (WGS) entry which is preliminary data.</text>
</comment>
<dbReference type="GO" id="GO:1903805">
    <property type="term" value="P:L-valine import across plasma membrane"/>
    <property type="evidence" value="ECO:0007669"/>
    <property type="project" value="TreeGrafter"/>
</dbReference>
<keyword evidence="7" id="KW-1185">Reference proteome</keyword>
<dbReference type="PANTHER" id="PTHR45772">
    <property type="entry name" value="CONSERVED COMPONENT OF ABC TRANSPORTER FOR NATURAL AMINO ACIDS-RELATED"/>
    <property type="match status" value="1"/>
</dbReference>
<dbReference type="GO" id="GO:0015192">
    <property type="term" value="F:L-phenylalanine transmembrane transporter activity"/>
    <property type="evidence" value="ECO:0007669"/>
    <property type="project" value="TreeGrafter"/>
</dbReference>
<gene>
    <name evidence="6" type="ORF">AYR66_08085</name>
</gene>
<dbReference type="PROSITE" id="PS50893">
    <property type="entry name" value="ABC_TRANSPORTER_2"/>
    <property type="match status" value="1"/>
</dbReference>
<dbReference type="AlphaFoldDB" id="A0A254TA80"/>
<organism evidence="6 7">
    <name type="scientific">Noviherbaspirillum denitrificans</name>
    <dbReference type="NCBI Taxonomy" id="1968433"/>
    <lineage>
        <taxon>Bacteria</taxon>
        <taxon>Pseudomonadati</taxon>
        <taxon>Pseudomonadota</taxon>
        <taxon>Betaproteobacteria</taxon>
        <taxon>Burkholderiales</taxon>
        <taxon>Oxalobacteraceae</taxon>
        <taxon>Noviherbaspirillum</taxon>
    </lineage>
</organism>
<dbReference type="OrthoDB" id="9781337at2"/>
<keyword evidence="4 6" id="KW-0067">ATP-binding</keyword>
<evidence type="ECO:0000313" key="6">
    <source>
        <dbReference type="EMBL" id="OWW19475.1"/>
    </source>
</evidence>
<proteinExistence type="predicted"/>